<dbReference type="PRINTS" id="PR00998">
    <property type="entry name" value="CRBOXYPTASET"/>
</dbReference>
<keyword evidence="5" id="KW-1185">Reference proteome</keyword>
<dbReference type="GO" id="GO:0046872">
    <property type="term" value="F:metal ion binding"/>
    <property type="evidence" value="ECO:0007669"/>
    <property type="project" value="UniProtKB-KW"/>
</dbReference>
<organism evidence="4 5">
    <name type="scientific">Halococcoides cellulosivorans</name>
    <dbReference type="NCBI Taxonomy" id="1679096"/>
    <lineage>
        <taxon>Archaea</taxon>
        <taxon>Methanobacteriati</taxon>
        <taxon>Methanobacteriota</taxon>
        <taxon>Stenosarchaea group</taxon>
        <taxon>Halobacteria</taxon>
        <taxon>Halobacteriales</taxon>
        <taxon>Haloarculaceae</taxon>
        <taxon>Halococcoides</taxon>
    </lineage>
</organism>
<dbReference type="Gene3D" id="1.10.1370.30">
    <property type="match status" value="1"/>
</dbReference>
<dbReference type="PANTHER" id="PTHR34217:SF1">
    <property type="entry name" value="CARBOXYPEPTIDASE 1"/>
    <property type="match status" value="1"/>
</dbReference>
<feature type="binding site" evidence="2">
    <location>
        <position position="259"/>
    </location>
    <ligand>
        <name>Zn(2+)</name>
        <dbReference type="ChEBI" id="CHEBI:29105"/>
        <note>catalytic</note>
    </ligand>
</feature>
<feature type="active site" description="Proton donor/acceptor" evidence="3">
    <location>
        <position position="260"/>
    </location>
</feature>
<dbReference type="PIRSF" id="PIRSF006615">
    <property type="entry name" value="Zn_crbxpep_Taq"/>
    <property type="match status" value="1"/>
</dbReference>
<name>A0A2R4X1G7_9EURY</name>
<sequence length="490" mass="55506">MSDLDADFRDHIERLSALNDATGVLSWDQQVTMPEGGTPARSAQKSALSTVTHDLLTDDRVADWIEEHESRDLERDDRAIVRELRRRHERAVRVPDELVTQISEASTEALPVWEQAREESDFDAFADALDELVALKRKYAEAIDPDRDPYAVLMEDFEPYLDVETTERILDRLTDRLPPLIEAIAASDVDPTDPFDESVPAADQEAGVRALLDGLGFDWDRGRLDTSTHPFTSGNQFDCRITTRFDPSDPLDGVGSTVHEFGHATYELGLPQDAYGTPLGESRDLVVHESQSRFWENHVGRTREFWEWARPILDEHWTATPDPAALYRAANQVEPGPIRVEADELTYHLHIAIRFEIERDLIRGDLAVDEVPQVWADKYDEYLGIRPADDAQGALQDIHWSHGNFGYFPTYSLGSVLAAQLDATVREAFDVPERVRAGEFDPIREWLGEQIHQHGQRYTTPALIEEATGEALTADPFLTYVDEKFGAIYR</sequence>
<dbReference type="RefSeq" id="WP_108382114.1">
    <property type="nucleotide sequence ID" value="NZ_CP028858.1"/>
</dbReference>
<keyword evidence="1 4" id="KW-0121">Carboxypeptidase</keyword>
<dbReference type="GeneID" id="36512426"/>
<dbReference type="EC" id="3.4.17.19" evidence="1"/>
<dbReference type="CDD" id="cd06460">
    <property type="entry name" value="M32_Taq"/>
    <property type="match status" value="1"/>
</dbReference>
<protein>
    <recommendedName>
        <fullName evidence="1">Metal-dependent carboxypeptidase</fullName>
        <ecNumber evidence="1">3.4.17.19</ecNumber>
    </recommendedName>
</protein>
<keyword evidence="1" id="KW-0378">Hydrolase</keyword>
<feature type="binding site" evidence="2">
    <location>
        <position position="289"/>
    </location>
    <ligand>
        <name>Zn(2+)</name>
        <dbReference type="ChEBI" id="CHEBI:29105"/>
        <note>catalytic</note>
    </ligand>
</feature>
<evidence type="ECO:0000256" key="3">
    <source>
        <dbReference type="PIRSR" id="PIRSR006615-2"/>
    </source>
</evidence>
<proteinExistence type="inferred from homology"/>
<dbReference type="EMBL" id="CP028858">
    <property type="protein sequence ID" value="AWB27640.1"/>
    <property type="molecule type" value="Genomic_DNA"/>
</dbReference>
<feature type="binding site" evidence="2">
    <location>
        <position position="263"/>
    </location>
    <ligand>
        <name>Zn(2+)</name>
        <dbReference type="ChEBI" id="CHEBI:29105"/>
        <note>catalytic</note>
    </ligand>
</feature>
<comment type="similarity">
    <text evidence="1">Belongs to the peptidase M32 family.</text>
</comment>
<dbReference type="AlphaFoldDB" id="A0A2R4X1G7"/>
<keyword evidence="1" id="KW-0645">Protease</keyword>
<dbReference type="PANTHER" id="PTHR34217">
    <property type="entry name" value="METAL-DEPENDENT CARBOXYPEPTIDASE"/>
    <property type="match status" value="1"/>
</dbReference>
<keyword evidence="1 2" id="KW-0479">Metal-binding</keyword>
<comment type="cofactor">
    <cofactor evidence="2">
        <name>Zn(2+)</name>
        <dbReference type="ChEBI" id="CHEBI:29105"/>
    </cofactor>
    <text evidence="2">Binds 1 zinc ion per subunit.</text>
</comment>
<evidence type="ECO:0000256" key="2">
    <source>
        <dbReference type="PIRSR" id="PIRSR006615-1"/>
    </source>
</evidence>
<evidence type="ECO:0000256" key="1">
    <source>
        <dbReference type="PIRNR" id="PIRNR006615"/>
    </source>
</evidence>
<dbReference type="InterPro" id="IPR001333">
    <property type="entry name" value="Peptidase_M32_Taq"/>
</dbReference>
<dbReference type="Proteomes" id="UP000244727">
    <property type="component" value="Chromosome"/>
</dbReference>
<evidence type="ECO:0000313" key="4">
    <source>
        <dbReference type="EMBL" id="AWB27640.1"/>
    </source>
</evidence>
<dbReference type="GO" id="GO:0006508">
    <property type="term" value="P:proteolysis"/>
    <property type="evidence" value="ECO:0007669"/>
    <property type="project" value="UniProtKB-UniRule"/>
</dbReference>
<dbReference type="SUPFAM" id="SSF55486">
    <property type="entry name" value="Metalloproteases ('zincins'), catalytic domain"/>
    <property type="match status" value="1"/>
</dbReference>
<dbReference type="Pfam" id="PF02074">
    <property type="entry name" value="Peptidase_M32"/>
    <property type="match status" value="1"/>
</dbReference>
<keyword evidence="2" id="KW-0862">Zinc</keyword>
<gene>
    <name evidence="4" type="ORF">HARCEL1_07925</name>
</gene>
<dbReference type="KEGG" id="harc:HARCEL1_07925"/>
<accession>A0A2R4X1G7</accession>
<comment type="catalytic activity">
    <reaction evidence="1">
        <text>Release of a C-terminal amino acid with broad specificity, except for -Pro.</text>
        <dbReference type="EC" id="3.4.17.19"/>
    </reaction>
</comment>
<dbReference type="GO" id="GO:0004181">
    <property type="term" value="F:metallocarboxypeptidase activity"/>
    <property type="evidence" value="ECO:0007669"/>
    <property type="project" value="UniProtKB-UniRule"/>
</dbReference>
<evidence type="ECO:0000313" key="5">
    <source>
        <dbReference type="Proteomes" id="UP000244727"/>
    </source>
</evidence>
<reference evidence="4 5" key="1">
    <citation type="submission" date="2018-04" db="EMBL/GenBank/DDBJ databases">
        <title>Halococcoides cellulosivorans gen. nov., sp. nov., an extremely halophilic cellulose-utilizing haloarchaeon from hypersaline lakes.</title>
        <authorList>
            <person name="Sorokin D.Y."/>
            <person name="Toshchakov S.V."/>
            <person name="Samarov N.I."/>
            <person name="Korzhenkov A."/>
            <person name="Kublanov I.V."/>
        </authorList>
    </citation>
    <scope>NUCLEOTIDE SEQUENCE [LARGE SCALE GENOMIC DNA]</scope>
    <source>
        <strain evidence="4 5">HArcel1</strain>
    </source>
</reference>
<keyword evidence="1" id="KW-0482">Metalloprotease</keyword>
<dbReference type="PROSITE" id="PS52034">
    <property type="entry name" value="PEPTIDASE_M32"/>
    <property type="match status" value="1"/>
</dbReference>
<comment type="function">
    <text evidence="1">Broad specificity carboxypetidase that releases amino acids sequentially from the C-terminus, including neutral, aromatic, polar and basic residues.</text>
</comment>